<dbReference type="EMBL" id="JFZT01000015">
    <property type="protein sequence ID" value="EZQ11402.1"/>
    <property type="molecule type" value="Genomic_DNA"/>
</dbReference>
<evidence type="ECO:0000256" key="1">
    <source>
        <dbReference type="SAM" id="Phobius"/>
    </source>
</evidence>
<keyword evidence="1" id="KW-0812">Transmembrane</keyword>
<gene>
    <name evidence="2" type="ORF">CM19_00950</name>
</gene>
<evidence type="ECO:0000313" key="2">
    <source>
        <dbReference type="EMBL" id="EZQ11402.1"/>
    </source>
</evidence>
<proteinExistence type="predicted"/>
<keyword evidence="1" id="KW-1133">Transmembrane helix</keyword>
<name>A0A031LSP1_9CREN</name>
<protein>
    <submittedName>
        <fullName evidence="2">Uncharacterized protein</fullName>
    </submittedName>
</protein>
<keyword evidence="1" id="KW-0472">Membrane</keyword>
<evidence type="ECO:0000313" key="3">
    <source>
        <dbReference type="Proteomes" id="UP000024332"/>
    </source>
</evidence>
<organism evidence="2 3">
    <name type="scientific">Candidatus Acidianus copahuensis</name>
    <dbReference type="NCBI Taxonomy" id="1160895"/>
    <lineage>
        <taxon>Archaea</taxon>
        <taxon>Thermoproteota</taxon>
        <taxon>Thermoprotei</taxon>
        <taxon>Sulfolobales</taxon>
        <taxon>Sulfolobaceae</taxon>
        <taxon>Acidianus</taxon>
    </lineage>
</organism>
<accession>A0A031LSP1</accession>
<dbReference type="AlphaFoldDB" id="A0A031LSP1"/>
<dbReference type="Proteomes" id="UP000024332">
    <property type="component" value="Unassembled WGS sequence"/>
</dbReference>
<feature type="transmembrane region" description="Helical" evidence="1">
    <location>
        <begin position="47"/>
        <end position="69"/>
    </location>
</feature>
<reference evidence="2 3" key="1">
    <citation type="submission" date="2014-03" db="EMBL/GenBank/DDBJ databases">
        <title>Draft genome sequence of the novel thermoacidophilic archaea Acidianus copahuensis ALE1 strain, isolated from Copahue volcanic area in Neuquen Argentina.</title>
        <authorList>
            <person name="Urbieta M.S."/>
            <person name="Rascovan N."/>
            <person name="Castro C."/>
            <person name="Revale S."/>
            <person name="Giaveno M.A."/>
            <person name="Vazquez M.P."/>
            <person name="Donati E.R."/>
        </authorList>
    </citation>
    <scope>NUCLEOTIDE SEQUENCE [LARGE SCALE GENOMIC DNA]</scope>
    <source>
        <strain evidence="2 3">ALE1</strain>
    </source>
</reference>
<sequence length="70" mass="8281">MSRQTPIAILSVITIGLLEGIDPYKRLLFSYYFFKFRKAMNSLSSSYYHYMLLFLKSYFIGYLDTTLLIC</sequence>
<keyword evidence="3" id="KW-1185">Reference proteome</keyword>
<comment type="caution">
    <text evidence="2">The sequence shown here is derived from an EMBL/GenBank/DDBJ whole genome shotgun (WGS) entry which is preliminary data.</text>
</comment>